<evidence type="ECO:0000256" key="3">
    <source>
        <dbReference type="SAM" id="Coils"/>
    </source>
</evidence>
<dbReference type="InterPro" id="IPR000160">
    <property type="entry name" value="GGDEF_dom"/>
</dbReference>
<sequence>MIEELIAQTLNKAIENNVNLTPYNYYKLFIETATQNGLNLTDLKKYLYEEYKEDELTDQIKERIERIVDNVKKEISNASQNISETLIAQENLHLEDASNAYEEIEKLKKINLSLKMNLEKAMRNIDLERESLEKVKVKVYRDSLTGLYLREYLQIKLKENLYYMERYGRIFSLFMIDVDDFKDINDKFGHQIGDNVLWQIGNLIKKNIRSSDIPVRYGGDEFVVLMPETDINSAKKVAEKFTDKMSKVIFKKKDEEFKVTFSIGLTCVRKDDTLDSIMERVDAALYSSKRSGKNSITVFD</sequence>
<protein>
    <recommendedName>
        <fullName evidence="1">diguanylate cyclase</fullName>
        <ecNumber evidence="1">2.7.7.65</ecNumber>
    </recommendedName>
</protein>
<evidence type="ECO:0000256" key="2">
    <source>
        <dbReference type="ARBA" id="ARBA00034247"/>
    </source>
</evidence>
<dbReference type="InterPro" id="IPR029787">
    <property type="entry name" value="Nucleotide_cyclase"/>
</dbReference>
<dbReference type="SUPFAM" id="SSF55073">
    <property type="entry name" value="Nucleotide cyclase"/>
    <property type="match status" value="1"/>
</dbReference>
<name>A0A1X4XWC3_9BACT</name>
<dbReference type="OrthoDB" id="9813903at2"/>
<dbReference type="CDD" id="cd01949">
    <property type="entry name" value="GGDEF"/>
    <property type="match status" value="1"/>
</dbReference>
<dbReference type="Pfam" id="PF00990">
    <property type="entry name" value="GGDEF"/>
    <property type="match status" value="1"/>
</dbReference>
<dbReference type="InterPro" id="IPR050469">
    <property type="entry name" value="Diguanylate_Cyclase"/>
</dbReference>
<dbReference type="FunFam" id="3.30.70.270:FF:000001">
    <property type="entry name" value="Diguanylate cyclase domain protein"/>
    <property type="match status" value="1"/>
</dbReference>
<keyword evidence="6" id="KW-1185">Reference proteome</keyword>
<comment type="catalytic activity">
    <reaction evidence="2">
        <text>2 GTP = 3',3'-c-di-GMP + 2 diphosphate</text>
        <dbReference type="Rhea" id="RHEA:24898"/>
        <dbReference type="ChEBI" id="CHEBI:33019"/>
        <dbReference type="ChEBI" id="CHEBI:37565"/>
        <dbReference type="ChEBI" id="CHEBI:58805"/>
        <dbReference type="EC" id="2.7.7.65"/>
    </reaction>
</comment>
<proteinExistence type="predicted"/>
<dbReference type="GO" id="GO:0052621">
    <property type="term" value="F:diguanylate cyclase activity"/>
    <property type="evidence" value="ECO:0007669"/>
    <property type="project" value="UniProtKB-EC"/>
</dbReference>
<dbReference type="SMART" id="SM00267">
    <property type="entry name" value="GGDEF"/>
    <property type="match status" value="1"/>
</dbReference>
<gene>
    <name evidence="5" type="ORF">DESAMIL20_1386</name>
</gene>
<dbReference type="AlphaFoldDB" id="A0A1X4XWC3"/>
<dbReference type="STRING" id="1562698.DESAMIL20_1386"/>
<accession>A0A1X4XWC3</accession>
<dbReference type="Proteomes" id="UP000194141">
    <property type="component" value="Unassembled WGS sequence"/>
</dbReference>
<comment type="caution">
    <text evidence="5">The sequence shown here is derived from an EMBL/GenBank/DDBJ whole genome shotgun (WGS) entry which is preliminary data.</text>
</comment>
<organism evidence="5 6">
    <name type="scientific">Desulfurella amilsii</name>
    <dbReference type="NCBI Taxonomy" id="1562698"/>
    <lineage>
        <taxon>Bacteria</taxon>
        <taxon>Pseudomonadati</taxon>
        <taxon>Campylobacterota</taxon>
        <taxon>Desulfurellia</taxon>
        <taxon>Desulfurellales</taxon>
        <taxon>Desulfurellaceae</taxon>
        <taxon>Desulfurella</taxon>
    </lineage>
</organism>
<feature type="domain" description="GGDEF" evidence="4">
    <location>
        <begin position="169"/>
        <end position="300"/>
    </location>
</feature>
<dbReference type="EC" id="2.7.7.65" evidence="1"/>
<feature type="coiled-coil region" evidence="3">
    <location>
        <begin position="61"/>
        <end position="138"/>
    </location>
</feature>
<dbReference type="PANTHER" id="PTHR45138:SF9">
    <property type="entry name" value="DIGUANYLATE CYCLASE DGCM-RELATED"/>
    <property type="match status" value="1"/>
</dbReference>
<dbReference type="EMBL" id="MDSU01000018">
    <property type="protein sequence ID" value="OSS41833.1"/>
    <property type="molecule type" value="Genomic_DNA"/>
</dbReference>
<keyword evidence="3" id="KW-0175">Coiled coil</keyword>
<dbReference type="RefSeq" id="WP_086034059.1">
    <property type="nucleotide sequence ID" value="NZ_MDSU01000018.1"/>
</dbReference>
<dbReference type="InterPro" id="IPR043128">
    <property type="entry name" value="Rev_trsase/Diguanyl_cyclase"/>
</dbReference>
<evidence type="ECO:0000313" key="6">
    <source>
        <dbReference type="Proteomes" id="UP000194141"/>
    </source>
</evidence>
<dbReference type="PANTHER" id="PTHR45138">
    <property type="entry name" value="REGULATORY COMPONENTS OF SENSORY TRANSDUCTION SYSTEM"/>
    <property type="match status" value="1"/>
</dbReference>
<dbReference type="NCBIfam" id="TIGR00254">
    <property type="entry name" value="GGDEF"/>
    <property type="match status" value="1"/>
</dbReference>
<dbReference type="PROSITE" id="PS50887">
    <property type="entry name" value="GGDEF"/>
    <property type="match status" value="1"/>
</dbReference>
<reference evidence="5 6" key="1">
    <citation type="journal article" date="2017" name="Front. Microbiol.">
        <title>Genome Sequence of Desulfurella amilsii Strain TR1 and Comparative Genomics of Desulfurellaceae Family.</title>
        <authorList>
            <person name="Florentino A.P."/>
            <person name="Stams A.J."/>
            <person name="Sanchez-Andrea I."/>
        </authorList>
    </citation>
    <scope>NUCLEOTIDE SEQUENCE [LARGE SCALE GENOMIC DNA]</scope>
    <source>
        <strain evidence="5 6">TR1</strain>
    </source>
</reference>
<evidence type="ECO:0000256" key="1">
    <source>
        <dbReference type="ARBA" id="ARBA00012528"/>
    </source>
</evidence>
<dbReference type="Gene3D" id="3.30.70.270">
    <property type="match status" value="1"/>
</dbReference>
<evidence type="ECO:0000259" key="4">
    <source>
        <dbReference type="PROSITE" id="PS50887"/>
    </source>
</evidence>
<evidence type="ECO:0000313" key="5">
    <source>
        <dbReference type="EMBL" id="OSS41833.1"/>
    </source>
</evidence>